<dbReference type="InterPro" id="IPR036866">
    <property type="entry name" value="RibonucZ/Hydroxyglut_hydro"/>
</dbReference>
<dbReference type="SMART" id="SM00849">
    <property type="entry name" value="Lactamase_B"/>
    <property type="match status" value="1"/>
</dbReference>
<dbReference type="Proteomes" id="UP000193240">
    <property type="component" value="Unassembled WGS sequence"/>
</dbReference>
<feature type="domain" description="Metallo-beta-lactamase" evidence="1">
    <location>
        <begin position="99"/>
        <end position="264"/>
    </location>
</feature>
<accession>A0A1Y2M4C7</accession>
<keyword evidence="3" id="KW-1185">Reference proteome</keyword>
<evidence type="ECO:0000313" key="2">
    <source>
        <dbReference type="EMBL" id="OSS50659.1"/>
    </source>
</evidence>
<dbReference type="AlphaFoldDB" id="A0A1Y2M4C7"/>
<dbReference type="InParanoid" id="A0A1Y2M4C7"/>
<evidence type="ECO:0000313" key="3">
    <source>
        <dbReference type="Proteomes" id="UP000193240"/>
    </source>
</evidence>
<dbReference type="SUPFAM" id="SSF56281">
    <property type="entry name" value="Metallo-hydrolase/oxidoreductase"/>
    <property type="match status" value="1"/>
</dbReference>
<dbReference type="EMBL" id="KZ107841">
    <property type="protein sequence ID" value="OSS50659.1"/>
    <property type="molecule type" value="Genomic_DNA"/>
</dbReference>
<proteinExistence type="predicted"/>
<gene>
    <name evidence="2" type="ORF">B5807_04109</name>
</gene>
<dbReference type="PANTHER" id="PTHR36839">
    <property type="entry name" value="METALLO-BETA-LACTAMASE FAMILY PROTEIN (AFU_ORTHOLOGUE AFUA_5G12770)"/>
    <property type="match status" value="1"/>
</dbReference>
<reference evidence="2 3" key="1">
    <citation type="journal article" date="2017" name="Genome Announc.">
        <title>Genome sequence of the saprophytic ascomycete Epicoccum nigrum ICMP 19927 strain isolated from New Zealand.</title>
        <authorList>
            <person name="Fokin M."/>
            <person name="Fleetwood D."/>
            <person name="Weir B.S."/>
            <person name="Villas-Boas S.G."/>
        </authorList>
    </citation>
    <scope>NUCLEOTIDE SEQUENCE [LARGE SCALE GENOMIC DNA]</scope>
    <source>
        <strain evidence="2 3">ICMP 19927</strain>
    </source>
</reference>
<sequence>MKFESGDLAICETCGTQFDVPLSSPPKECRICLDPRQYVPSHGQTWTSLNASLPTQKNDFQTDPHDPRIHFITTKPKTPSELLAGLADSTSTRKQLGIGERAVLLQTPHGNILWDLIAFLDQPTVDFINEKGGLKAIVISHPHFYTTHLEWASQFGCPVYVASDDAGWLSRDDGKGVRRFFKGTEEVVPGVTVVQCGGHFDGSSVLHWEKKLFIADTIMSVPSGFHNATLMPKDPLTTAFTFMWSYPNMIPLPPAKIHAIWNALKPFEFEATYGGFLGQNVRRPGLKGQVLESMKVFLRVGGHEKAGVFGEEW</sequence>
<dbReference type="PANTHER" id="PTHR36839:SF1">
    <property type="entry name" value="METALLO-BETA-LACTAMASE FAMILY PROTEIN (AFU_ORTHOLOGUE AFUA_5G12770)"/>
    <property type="match status" value="1"/>
</dbReference>
<dbReference type="Gene3D" id="3.60.15.10">
    <property type="entry name" value="Ribonuclease Z/Hydroxyacylglutathione hydrolase-like"/>
    <property type="match status" value="1"/>
</dbReference>
<dbReference type="InterPro" id="IPR001279">
    <property type="entry name" value="Metallo-B-lactamas"/>
</dbReference>
<protein>
    <recommendedName>
        <fullName evidence="1">Metallo-beta-lactamase domain-containing protein</fullName>
    </recommendedName>
</protein>
<dbReference type="OMA" id="ICADERQ"/>
<name>A0A1Y2M4C7_EPING</name>
<organism evidence="2 3">
    <name type="scientific">Epicoccum nigrum</name>
    <name type="common">Soil fungus</name>
    <name type="synonym">Epicoccum purpurascens</name>
    <dbReference type="NCBI Taxonomy" id="105696"/>
    <lineage>
        <taxon>Eukaryota</taxon>
        <taxon>Fungi</taxon>
        <taxon>Dikarya</taxon>
        <taxon>Ascomycota</taxon>
        <taxon>Pezizomycotina</taxon>
        <taxon>Dothideomycetes</taxon>
        <taxon>Pleosporomycetidae</taxon>
        <taxon>Pleosporales</taxon>
        <taxon>Pleosporineae</taxon>
        <taxon>Didymellaceae</taxon>
        <taxon>Epicoccum</taxon>
    </lineage>
</organism>
<evidence type="ECO:0000259" key="1">
    <source>
        <dbReference type="SMART" id="SM00849"/>
    </source>
</evidence>
<dbReference type="STRING" id="105696.A0A1Y2M4C7"/>